<accession>A0ABR7QBU3</accession>
<feature type="signal peptide" evidence="1">
    <location>
        <begin position="1"/>
        <end position="18"/>
    </location>
</feature>
<dbReference type="Proteomes" id="UP000619238">
    <property type="component" value="Unassembled WGS sequence"/>
</dbReference>
<keyword evidence="1" id="KW-0732">Signal</keyword>
<evidence type="ECO:0000313" key="3">
    <source>
        <dbReference type="Proteomes" id="UP000619238"/>
    </source>
</evidence>
<evidence type="ECO:0008006" key="4">
    <source>
        <dbReference type="Google" id="ProtNLM"/>
    </source>
</evidence>
<keyword evidence="3" id="KW-1185">Reference proteome</keyword>
<proteinExistence type="predicted"/>
<comment type="caution">
    <text evidence="2">The sequence shown here is derived from an EMBL/GenBank/DDBJ whole genome shotgun (WGS) entry which is preliminary data.</text>
</comment>
<evidence type="ECO:0000313" key="2">
    <source>
        <dbReference type="EMBL" id="MBC8755858.1"/>
    </source>
</evidence>
<sequence length="139" mass="16567">MKNLTSILLLFSCFFCLAQEVKKQNVYLHFDSNSKKTYLVEVNGKNIKEKFYTKGIKKDGEITFYIDKEMFLSNKKQADTCSVIYLKNIKISNIEDLKKDVDKINPLYPYKVYPNLFLIEKINDSTIVKYKVRWEYYIE</sequence>
<organism evidence="2 3">
    <name type="scientific">Kordia aestuariivivens</name>
    <dbReference type="NCBI Taxonomy" id="2759037"/>
    <lineage>
        <taxon>Bacteria</taxon>
        <taxon>Pseudomonadati</taxon>
        <taxon>Bacteroidota</taxon>
        <taxon>Flavobacteriia</taxon>
        <taxon>Flavobacteriales</taxon>
        <taxon>Flavobacteriaceae</taxon>
        <taxon>Kordia</taxon>
    </lineage>
</organism>
<evidence type="ECO:0000256" key="1">
    <source>
        <dbReference type="SAM" id="SignalP"/>
    </source>
</evidence>
<dbReference type="EMBL" id="JACGWS010000008">
    <property type="protein sequence ID" value="MBC8755858.1"/>
    <property type="molecule type" value="Genomic_DNA"/>
</dbReference>
<protein>
    <recommendedName>
        <fullName evidence="4">Ecotin</fullName>
    </recommendedName>
</protein>
<dbReference type="RefSeq" id="WP_187562895.1">
    <property type="nucleotide sequence ID" value="NZ_JACGWS010000008.1"/>
</dbReference>
<gene>
    <name evidence="2" type="ORF">H2O64_14365</name>
</gene>
<name>A0ABR7QBU3_9FLAO</name>
<reference evidence="2 3" key="1">
    <citation type="submission" date="2020-07" db="EMBL/GenBank/DDBJ databases">
        <title>Description of Kordia aestuariivivens sp. nov., isolated from a tidal flat.</title>
        <authorList>
            <person name="Park S."/>
            <person name="Yoon J.-H."/>
        </authorList>
    </citation>
    <scope>NUCLEOTIDE SEQUENCE [LARGE SCALE GENOMIC DNA]</scope>
    <source>
        <strain evidence="2 3">YSTF-M3</strain>
    </source>
</reference>
<feature type="chain" id="PRO_5045640401" description="Ecotin" evidence="1">
    <location>
        <begin position="19"/>
        <end position="139"/>
    </location>
</feature>